<evidence type="ECO:0008006" key="3">
    <source>
        <dbReference type="Google" id="ProtNLM"/>
    </source>
</evidence>
<dbReference type="NCBIfam" id="NF040582">
    <property type="entry name" value="STY4528_fam"/>
    <property type="match status" value="1"/>
</dbReference>
<evidence type="ECO:0000313" key="1">
    <source>
        <dbReference type="EMBL" id="TLG89524.1"/>
    </source>
</evidence>
<proteinExistence type="predicted"/>
<reference evidence="1 2" key="1">
    <citation type="submission" date="2019-05" db="EMBL/GenBank/DDBJ databases">
        <title>Pseudomonas edaphica sp. nov., isolated from rhizospheric soil of Cistus ladanifer L. in Spain.</title>
        <authorList>
            <person name="Peix A."/>
        </authorList>
    </citation>
    <scope>NUCLEOTIDE SEQUENCE [LARGE SCALE GENOMIC DNA]</scope>
    <source>
        <strain evidence="1 2">RD25</strain>
    </source>
</reference>
<keyword evidence="2" id="KW-1185">Reference proteome</keyword>
<gene>
    <name evidence="1" type="ORF">FEM54_21670</name>
</gene>
<dbReference type="Proteomes" id="UP000304941">
    <property type="component" value="Unassembled WGS sequence"/>
</dbReference>
<dbReference type="EMBL" id="VBVZ01000368">
    <property type="protein sequence ID" value="TLG89524.1"/>
    <property type="molecule type" value="Genomic_DNA"/>
</dbReference>
<evidence type="ECO:0000313" key="2">
    <source>
        <dbReference type="Proteomes" id="UP000304941"/>
    </source>
</evidence>
<sequence length="345" mass="38662">MCPREPPSASPSTRDSFLYSGNRHETVPRALFLDIRLTPLERNAWQIIRLQLLDNATAVFPSYEQLRPFLASMPCGAKASHETIAKALTMLRLSRWLSLVQRRRDAKTGRLQGNLYVLHDEPLTPFETLQLDPEYLDLVSHALNHLSKAVQCVAIQVLKEISDDPLLQGKLLPTRVQLLMRRVDLQSEVGEDALLRIQAVPASESEVGSKPTSQHCLRIPKQDSTVSTKAKKKLRTNATVLHWPSLFTALKPAQQSAARMALGQVDADLQQAVLDEWNTRCLHQQVHNPAGYLFGIIQKALKGEFTPWAAPSSPACTAPEHVLREPEVAEAHMAELRALLRLRNR</sequence>
<dbReference type="InterPro" id="IPR047749">
    <property type="entry name" value="STY4528-like"/>
</dbReference>
<comment type="caution">
    <text evidence="1">The sequence shown here is derived from an EMBL/GenBank/DDBJ whole genome shotgun (WGS) entry which is preliminary data.</text>
</comment>
<protein>
    <recommendedName>
        <fullName evidence="3">Helix-turn-helix domain-containing protein</fullName>
    </recommendedName>
</protein>
<organism evidence="1 2">
    <name type="scientific">Pseudomonas edaphica</name>
    <dbReference type="NCBI Taxonomy" id="2006980"/>
    <lineage>
        <taxon>Bacteria</taxon>
        <taxon>Pseudomonadati</taxon>
        <taxon>Pseudomonadota</taxon>
        <taxon>Gammaproteobacteria</taxon>
        <taxon>Pseudomonadales</taxon>
        <taxon>Pseudomonadaceae</taxon>
        <taxon>Pseudomonas</taxon>
    </lineage>
</organism>
<accession>A0ABY2U1U7</accession>
<dbReference type="RefSeq" id="WP_138452930.1">
    <property type="nucleotide sequence ID" value="NZ_VBVZ01000368.1"/>
</dbReference>
<name>A0ABY2U1U7_9PSED</name>